<dbReference type="GO" id="GO:0046316">
    <property type="term" value="F:gluconokinase activity"/>
    <property type="evidence" value="ECO:0007669"/>
    <property type="project" value="UniProtKB-EC"/>
</dbReference>
<keyword evidence="8" id="KW-0311">Gluconate utilization</keyword>
<comment type="caution">
    <text evidence="11">The sequence shown here is derived from an EMBL/GenBank/DDBJ whole genome shotgun (WGS) entry which is preliminary data.</text>
</comment>
<keyword evidence="4 10" id="KW-0808">Transferase</keyword>
<keyword evidence="7 10" id="KW-0067">ATP-binding</keyword>
<evidence type="ECO:0000256" key="5">
    <source>
        <dbReference type="ARBA" id="ARBA00022741"/>
    </source>
</evidence>
<dbReference type="EC" id="2.7.1.12" evidence="3 10"/>
<name>A0A060QBW8_9PROT</name>
<dbReference type="SUPFAM" id="SSF52540">
    <property type="entry name" value="P-loop containing nucleoside triphosphate hydrolases"/>
    <property type="match status" value="1"/>
</dbReference>
<reference evidence="11 12" key="2">
    <citation type="journal article" date="2014" name="PLoS ONE">
        <title>Evolution of mitochondria reconstructed from the energy metabolism of living bacteria.</title>
        <authorList>
            <person name="Degli Esposti M."/>
            <person name="Chouaia B."/>
            <person name="Comandatore F."/>
            <person name="Crotti E."/>
            <person name="Sassera D."/>
            <person name="Lievens P.M."/>
            <person name="Daffonchio D."/>
            <person name="Bandi C."/>
        </authorList>
    </citation>
    <scope>NUCLEOTIDE SEQUENCE [LARGE SCALE GENOMIC DNA]</scope>
    <source>
        <strain evidence="11 12">SF2.1</strain>
    </source>
</reference>
<reference evidence="11 12" key="1">
    <citation type="journal article" date="2014" name="Genome Biol. Evol.">
        <title>Acetic acid bacteria genomes reveal functional traits for adaptation to life in insect guts.</title>
        <authorList>
            <person name="Chouaia B."/>
            <person name="Gaiarsa S."/>
            <person name="Crotti E."/>
            <person name="Comandatore F."/>
            <person name="Degli Esposti M."/>
            <person name="Ricci I."/>
            <person name="Alma A."/>
            <person name="Favia G."/>
            <person name="Bandi C."/>
            <person name="Daffonchio D."/>
        </authorList>
    </citation>
    <scope>NUCLEOTIDE SEQUENCE [LARGE SCALE GENOMIC DNA]</scope>
    <source>
        <strain evidence="11 12">SF2.1</strain>
    </source>
</reference>
<gene>
    <name evidence="11" type="ORF">ASAP_0370</name>
</gene>
<dbReference type="Proteomes" id="UP000027583">
    <property type="component" value="Unassembled WGS sequence"/>
</dbReference>
<comment type="pathway">
    <text evidence="1">Carbohydrate acid metabolism.</text>
</comment>
<keyword evidence="5 10" id="KW-0547">Nucleotide-binding</keyword>
<dbReference type="EMBL" id="CBLX010000003">
    <property type="protein sequence ID" value="CDG38415.1"/>
    <property type="molecule type" value="Genomic_DNA"/>
</dbReference>
<dbReference type="Pfam" id="PF01202">
    <property type="entry name" value="SKI"/>
    <property type="match status" value="1"/>
</dbReference>
<dbReference type="GO" id="GO:0019521">
    <property type="term" value="P:D-gluconate metabolic process"/>
    <property type="evidence" value="ECO:0007669"/>
    <property type="project" value="UniProtKB-KW"/>
</dbReference>
<dbReference type="GO" id="GO:0005737">
    <property type="term" value="C:cytoplasm"/>
    <property type="evidence" value="ECO:0007669"/>
    <property type="project" value="TreeGrafter"/>
</dbReference>
<sequence length="178" mass="19074">MSAAHNPAADRAAPGLFVVMGVSGCGKTTVAQGLADHFGWPFQEGDDLHPPANVAKMHSGIPLDDSDRAPWLKICHEWLRDHAATGGVLTCSALKRKYRDTLRSGLNVTFVYLETSERTIAERLKHRIGHFMPPSLLPSQLATLEAPGPDENVVTVDSAGTPEIVMAKLIASLQSKAG</sequence>
<dbReference type="NCBIfam" id="TIGR01313">
    <property type="entry name" value="therm_gnt_kin"/>
    <property type="match status" value="1"/>
</dbReference>
<evidence type="ECO:0000256" key="2">
    <source>
        <dbReference type="ARBA" id="ARBA00008420"/>
    </source>
</evidence>
<dbReference type="Gene3D" id="3.40.50.300">
    <property type="entry name" value="P-loop containing nucleotide triphosphate hydrolases"/>
    <property type="match status" value="1"/>
</dbReference>
<dbReference type="InterPro" id="IPR006001">
    <property type="entry name" value="Therm_gnt_kin"/>
</dbReference>
<dbReference type="GO" id="GO:0005524">
    <property type="term" value="F:ATP binding"/>
    <property type="evidence" value="ECO:0007669"/>
    <property type="project" value="UniProtKB-KW"/>
</dbReference>
<protein>
    <recommendedName>
        <fullName evidence="3 10">Gluconokinase</fullName>
        <ecNumber evidence="3 10">2.7.1.12</ecNumber>
    </recommendedName>
</protein>
<dbReference type="FunFam" id="3.40.50.300:FF:000522">
    <property type="entry name" value="Gluconokinase"/>
    <property type="match status" value="1"/>
</dbReference>
<dbReference type="InterPro" id="IPR031322">
    <property type="entry name" value="Shikimate/glucono_kinase"/>
</dbReference>
<comment type="similarity">
    <text evidence="2 10">Belongs to the gluconokinase GntK/GntV family.</text>
</comment>
<evidence type="ECO:0000256" key="8">
    <source>
        <dbReference type="ARBA" id="ARBA00023064"/>
    </source>
</evidence>
<evidence type="ECO:0000313" key="11">
    <source>
        <dbReference type="EMBL" id="CDG38415.1"/>
    </source>
</evidence>
<evidence type="ECO:0000256" key="3">
    <source>
        <dbReference type="ARBA" id="ARBA00012054"/>
    </source>
</evidence>
<evidence type="ECO:0000256" key="4">
    <source>
        <dbReference type="ARBA" id="ARBA00022679"/>
    </source>
</evidence>
<dbReference type="RefSeq" id="WP_031240682.1">
    <property type="nucleotide sequence ID" value="NZ_CBLX010000003.1"/>
</dbReference>
<dbReference type="PANTHER" id="PTHR43442">
    <property type="entry name" value="GLUCONOKINASE-RELATED"/>
    <property type="match status" value="1"/>
</dbReference>
<evidence type="ECO:0000256" key="1">
    <source>
        <dbReference type="ARBA" id="ARBA00004761"/>
    </source>
</evidence>
<dbReference type="CDD" id="cd02021">
    <property type="entry name" value="GntK"/>
    <property type="match status" value="1"/>
</dbReference>
<evidence type="ECO:0000256" key="7">
    <source>
        <dbReference type="ARBA" id="ARBA00022840"/>
    </source>
</evidence>
<dbReference type="eggNOG" id="COG3265">
    <property type="taxonomic scope" value="Bacteria"/>
</dbReference>
<dbReference type="AlphaFoldDB" id="A0A060QBW8"/>
<evidence type="ECO:0000256" key="6">
    <source>
        <dbReference type="ARBA" id="ARBA00022777"/>
    </source>
</evidence>
<keyword evidence="6 10" id="KW-0418">Kinase</keyword>
<organism evidence="11 12">
    <name type="scientific">Asaia bogorensis</name>
    <dbReference type="NCBI Taxonomy" id="91915"/>
    <lineage>
        <taxon>Bacteria</taxon>
        <taxon>Pseudomonadati</taxon>
        <taxon>Pseudomonadota</taxon>
        <taxon>Alphaproteobacteria</taxon>
        <taxon>Acetobacterales</taxon>
        <taxon>Acetobacteraceae</taxon>
        <taxon>Asaia</taxon>
    </lineage>
</organism>
<proteinExistence type="inferred from homology"/>
<evidence type="ECO:0000256" key="9">
    <source>
        <dbReference type="ARBA" id="ARBA00048090"/>
    </source>
</evidence>
<evidence type="ECO:0000256" key="10">
    <source>
        <dbReference type="RuleBase" id="RU363066"/>
    </source>
</evidence>
<dbReference type="InterPro" id="IPR027417">
    <property type="entry name" value="P-loop_NTPase"/>
</dbReference>
<accession>A0A060QBW8</accession>
<evidence type="ECO:0000313" key="12">
    <source>
        <dbReference type="Proteomes" id="UP000027583"/>
    </source>
</evidence>
<comment type="catalytic activity">
    <reaction evidence="9 10">
        <text>D-gluconate + ATP = 6-phospho-D-gluconate + ADP + H(+)</text>
        <dbReference type="Rhea" id="RHEA:19433"/>
        <dbReference type="ChEBI" id="CHEBI:15378"/>
        <dbReference type="ChEBI" id="CHEBI:18391"/>
        <dbReference type="ChEBI" id="CHEBI:30616"/>
        <dbReference type="ChEBI" id="CHEBI:58759"/>
        <dbReference type="ChEBI" id="CHEBI:456216"/>
        <dbReference type="EC" id="2.7.1.12"/>
    </reaction>
</comment>
<dbReference type="PANTHER" id="PTHR43442:SF3">
    <property type="entry name" value="GLUCONOKINASE-RELATED"/>
    <property type="match status" value="1"/>
</dbReference>